<dbReference type="EC" id="4.3.1.18" evidence="11"/>
<dbReference type="SMART" id="SM01119">
    <property type="entry name" value="D-ser_dehydrat"/>
    <property type="match status" value="1"/>
</dbReference>
<comment type="similarity">
    <text evidence="3">Belongs to the DSD1 family.</text>
</comment>
<dbReference type="RefSeq" id="XP_033664379.1">
    <property type="nucleotide sequence ID" value="XM_033807956.1"/>
</dbReference>
<evidence type="ECO:0000256" key="7">
    <source>
        <dbReference type="ARBA" id="ARBA00022898"/>
    </source>
</evidence>
<keyword evidence="5" id="KW-0479">Metal-binding</keyword>
<evidence type="ECO:0000256" key="5">
    <source>
        <dbReference type="ARBA" id="ARBA00022723"/>
    </source>
</evidence>
<dbReference type="FunFam" id="3.20.20.10:FF:000016">
    <property type="entry name" value="D-serine dehydratase"/>
    <property type="match status" value="1"/>
</dbReference>
<dbReference type="InterPro" id="IPR029066">
    <property type="entry name" value="PLP-binding_barrel"/>
</dbReference>
<dbReference type="SUPFAM" id="SSF51419">
    <property type="entry name" value="PLP-binding barrel"/>
    <property type="match status" value="1"/>
</dbReference>
<dbReference type="GO" id="GO:0046872">
    <property type="term" value="F:metal ion binding"/>
    <property type="evidence" value="ECO:0007669"/>
    <property type="project" value="UniProtKB-KW"/>
</dbReference>
<evidence type="ECO:0000256" key="8">
    <source>
        <dbReference type="ARBA" id="ARBA00023239"/>
    </source>
</evidence>
<evidence type="ECO:0000256" key="13">
    <source>
        <dbReference type="ARBA" id="ARBA00075219"/>
    </source>
</evidence>
<evidence type="ECO:0000259" key="14">
    <source>
        <dbReference type="SMART" id="SM01119"/>
    </source>
</evidence>
<dbReference type="Proteomes" id="UP000799537">
    <property type="component" value="Unassembled WGS sequence"/>
</dbReference>
<dbReference type="PANTHER" id="PTHR28004:SF2">
    <property type="entry name" value="D-SERINE DEHYDRATASE"/>
    <property type="match status" value="1"/>
</dbReference>
<organism evidence="15 16">
    <name type="scientific">Zasmidium cellare ATCC 36951</name>
    <dbReference type="NCBI Taxonomy" id="1080233"/>
    <lineage>
        <taxon>Eukaryota</taxon>
        <taxon>Fungi</taxon>
        <taxon>Dikarya</taxon>
        <taxon>Ascomycota</taxon>
        <taxon>Pezizomycotina</taxon>
        <taxon>Dothideomycetes</taxon>
        <taxon>Dothideomycetidae</taxon>
        <taxon>Mycosphaerellales</taxon>
        <taxon>Mycosphaerellaceae</taxon>
        <taxon>Zasmidium</taxon>
    </lineage>
</organism>
<keyword evidence="16" id="KW-1185">Reference proteome</keyword>
<sequence>MDYSLQHHKALIGQPIHSLLTPSITISHPVLKANIRRLHDDVSSIGIAFRPHVKTLKCLEATRMMLGNGDHRKVVASTIPEILGVLPLAQEGLLDECLYGLPVYPSILPRLQEIRRSLPITLMIDSPQHIQVLEDFADRSESFGPWRVFIKVDVGSHRAGVVPETAALSDLVHEAQASKALQVIGFYCHAGHSYSSRSEVEVIQVLEAELAGVLSGAKLIPRSQPLIVSIGATPTAHAITKLRRLLPQNATLELHAGNFLVNNLQQVSTSLIGLEQQAIRICAEVCSVYPERNEALLNAGVIALSRETSAFEGFGQVVDKQGWAVVRLSQEHGIIGRTKSAEHRNVSLDFKDGDRVLLFCQHA</sequence>
<evidence type="ECO:0000256" key="1">
    <source>
        <dbReference type="ARBA" id="ARBA00001933"/>
    </source>
</evidence>
<keyword evidence="6" id="KW-0862">Zinc</keyword>
<accession>A0A6A6CBB0</accession>
<evidence type="ECO:0000313" key="15">
    <source>
        <dbReference type="EMBL" id="KAF2163490.1"/>
    </source>
</evidence>
<evidence type="ECO:0000256" key="12">
    <source>
        <dbReference type="ARBA" id="ARBA00069616"/>
    </source>
</evidence>
<comment type="catalytic activity">
    <reaction evidence="9">
        <text>D-serine = pyruvate + NH4(+)</text>
        <dbReference type="Rhea" id="RHEA:13977"/>
        <dbReference type="ChEBI" id="CHEBI:15361"/>
        <dbReference type="ChEBI" id="CHEBI:28938"/>
        <dbReference type="ChEBI" id="CHEBI:35247"/>
        <dbReference type="EC" id="4.3.1.18"/>
    </reaction>
    <physiologicalReaction direction="left-to-right" evidence="9">
        <dbReference type="Rhea" id="RHEA:13978"/>
    </physiologicalReaction>
</comment>
<evidence type="ECO:0000256" key="2">
    <source>
        <dbReference type="ARBA" id="ARBA00001947"/>
    </source>
</evidence>
<name>A0A6A6CBB0_ZASCE</name>
<dbReference type="GO" id="GO:0036088">
    <property type="term" value="P:D-serine catabolic process"/>
    <property type="evidence" value="ECO:0007669"/>
    <property type="project" value="TreeGrafter"/>
</dbReference>
<comment type="function">
    <text evidence="10">Catalyzes the conversion of D-serine to pyruvate and ammonia. May play a role in D-serine detoxification.</text>
</comment>
<dbReference type="EMBL" id="ML993608">
    <property type="protein sequence ID" value="KAF2163490.1"/>
    <property type="molecule type" value="Genomic_DNA"/>
</dbReference>
<evidence type="ECO:0000313" key="16">
    <source>
        <dbReference type="Proteomes" id="UP000799537"/>
    </source>
</evidence>
<dbReference type="OrthoDB" id="20198at2759"/>
<dbReference type="InterPro" id="IPR001608">
    <property type="entry name" value="Ala_racemase_N"/>
</dbReference>
<dbReference type="GeneID" id="54561228"/>
<protein>
    <recommendedName>
        <fullName evidence="12">D-serine dehydratase</fullName>
        <ecNumber evidence="11">4.3.1.18</ecNumber>
    </recommendedName>
    <alternativeName>
        <fullName evidence="13">D-serine deaminase</fullName>
    </alternativeName>
</protein>
<feature type="domain" description="D-serine dehydratase-like" evidence="14">
    <location>
        <begin position="278"/>
        <end position="363"/>
    </location>
</feature>
<comment type="cofactor">
    <cofactor evidence="1">
        <name>pyridoxal 5'-phosphate</name>
        <dbReference type="ChEBI" id="CHEBI:597326"/>
    </cofactor>
</comment>
<keyword evidence="4" id="KW-0216">Detoxification</keyword>
<proteinExistence type="inferred from homology"/>
<dbReference type="Pfam" id="PF14031">
    <property type="entry name" value="D-ser_dehydrat"/>
    <property type="match status" value="1"/>
</dbReference>
<dbReference type="InterPro" id="IPR026956">
    <property type="entry name" value="D-ser_dehydrat-like_dom"/>
</dbReference>
<dbReference type="Pfam" id="PF01168">
    <property type="entry name" value="Ala_racemase_N"/>
    <property type="match status" value="1"/>
</dbReference>
<dbReference type="InterPro" id="IPR042208">
    <property type="entry name" value="D-ser_dehydrat-like_sf"/>
</dbReference>
<reference evidence="15" key="1">
    <citation type="journal article" date="2020" name="Stud. Mycol.">
        <title>101 Dothideomycetes genomes: a test case for predicting lifestyles and emergence of pathogens.</title>
        <authorList>
            <person name="Haridas S."/>
            <person name="Albert R."/>
            <person name="Binder M."/>
            <person name="Bloem J."/>
            <person name="Labutti K."/>
            <person name="Salamov A."/>
            <person name="Andreopoulos B."/>
            <person name="Baker S."/>
            <person name="Barry K."/>
            <person name="Bills G."/>
            <person name="Bluhm B."/>
            <person name="Cannon C."/>
            <person name="Castanera R."/>
            <person name="Culley D."/>
            <person name="Daum C."/>
            <person name="Ezra D."/>
            <person name="Gonzalez J."/>
            <person name="Henrissat B."/>
            <person name="Kuo A."/>
            <person name="Liang C."/>
            <person name="Lipzen A."/>
            <person name="Lutzoni F."/>
            <person name="Magnuson J."/>
            <person name="Mondo S."/>
            <person name="Nolan M."/>
            <person name="Ohm R."/>
            <person name="Pangilinan J."/>
            <person name="Park H.-J."/>
            <person name="Ramirez L."/>
            <person name="Alfaro M."/>
            <person name="Sun H."/>
            <person name="Tritt A."/>
            <person name="Yoshinaga Y."/>
            <person name="Zwiers L.-H."/>
            <person name="Turgeon B."/>
            <person name="Goodwin S."/>
            <person name="Spatafora J."/>
            <person name="Crous P."/>
            <person name="Grigoriev I."/>
        </authorList>
    </citation>
    <scope>NUCLEOTIDE SEQUENCE</scope>
    <source>
        <strain evidence="15">ATCC 36951</strain>
    </source>
</reference>
<dbReference type="GO" id="GO:0009636">
    <property type="term" value="P:response to toxic substance"/>
    <property type="evidence" value="ECO:0007669"/>
    <property type="project" value="UniProtKB-KW"/>
</dbReference>
<dbReference type="GO" id="GO:0008721">
    <property type="term" value="F:D-serine ammonia-lyase activity"/>
    <property type="evidence" value="ECO:0007669"/>
    <property type="project" value="UniProtKB-EC"/>
</dbReference>
<comment type="cofactor">
    <cofactor evidence="2">
        <name>Zn(2+)</name>
        <dbReference type="ChEBI" id="CHEBI:29105"/>
    </cofactor>
</comment>
<evidence type="ECO:0000256" key="11">
    <source>
        <dbReference type="ARBA" id="ARBA00066349"/>
    </source>
</evidence>
<gene>
    <name evidence="15" type="ORF">M409DRAFT_26102</name>
</gene>
<keyword evidence="8" id="KW-0456">Lyase</keyword>
<dbReference type="InterPro" id="IPR051466">
    <property type="entry name" value="D-amino_acid_metab_enzyme"/>
</dbReference>
<evidence type="ECO:0000256" key="6">
    <source>
        <dbReference type="ARBA" id="ARBA00022833"/>
    </source>
</evidence>
<evidence type="ECO:0000256" key="3">
    <source>
        <dbReference type="ARBA" id="ARBA00005323"/>
    </source>
</evidence>
<dbReference type="AlphaFoldDB" id="A0A6A6CBB0"/>
<dbReference type="PANTHER" id="PTHR28004">
    <property type="entry name" value="ZGC:162816-RELATED"/>
    <property type="match status" value="1"/>
</dbReference>
<dbReference type="Gene3D" id="2.40.37.20">
    <property type="entry name" value="D-serine dehydratase-like domain"/>
    <property type="match status" value="1"/>
</dbReference>
<keyword evidence="7" id="KW-0663">Pyridoxal phosphate</keyword>
<dbReference type="Gene3D" id="3.20.20.10">
    <property type="entry name" value="Alanine racemase"/>
    <property type="match status" value="1"/>
</dbReference>
<evidence type="ECO:0000256" key="9">
    <source>
        <dbReference type="ARBA" id="ARBA00051198"/>
    </source>
</evidence>
<evidence type="ECO:0000256" key="10">
    <source>
        <dbReference type="ARBA" id="ARBA00055764"/>
    </source>
</evidence>
<evidence type="ECO:0000256" key="4">
    <source>
        <dbReference type="ARBA" id="ARBA00022575"/>
    </source>
</evidence>